<dbReference type="InterPro" id="IPR036291">
    <property type="entry name" value="NAD(P)-bd_dom_sf"/>
</dbReference>
<dbReference type="AlphaFoldDB" id="A0AA95K0C9"/>
<dbReference type="EC" id="1.1.1.3" evidence="28"/>
<evidence type="ECO:0000256" key="9">
    <source>
        <dbReference type="ARBA" id="ARBA00011881"/>
    </source>
</evidence>
<evidence type="ECO:0000256" key="21">
    <source>
        <dbReference type="ARBA" id="ARBA00023154"/>
    </source>
</evidence>
<dbReference type="SUPFAM" id="SSF55021">
    <property type="entry name" value="ACT-like"/>
    <property type="match status" value="2"/>
</dbReference>
<evidence type="ECO:0000256" key="26">
    <source>
        <dbReference type="ARBA" id="ARBA00048841"/>
    </source>
</evidence>
<dbReference type="SUPFAM" id="SSF55347">
    <property type="entry name" value="Glyceraldehyde-3-phosphate dehydrogenase-like, C-terminal domain"/>
    <property type="match status" value="1"/>
</dbReference>
<evidence type="ECO:0000256" key="8">
    <source>
        <dbReference type="ARBA" id="ARBA00010046"/>
    </source>
</evidence>
<evidence type="ECO:0000256" key="1">
    <source>
        <dbReference type="ARBA" id="ARBA00001920"/>
    </source>
</evidence>
<evidence type="ECO:0000256" key="4">
    <source>
        <dbReference type="ARBA" id="ARBA00005056"/>
    </source>
</evidence>
<dbReference type="InterPro" id="IPR011147">
    <property type="entry name" value="Bifunc_Aspkin/hSer_DH"/>
</dbReference>
<evidence type="ECO:0000256" key="11">
    <source>
        <dbReference type="ARBA" id="ARBA00022679"/>
    </source>
</evidence>
<dbReference type="Gene3D" id="3.30.2130.10">
    <property type="entry name" value="VC0802-like"/>
    <property type="match status" value="1"/>
</dbReference>
<dbReference type="GO" id="GO:0009088">
    <property type="term" value="P:threonine biosynthetic process"/>
    <property type="evidence" value="ECO:0007669"/>
    <property type="project" value="UniProtKB-UniRule"/>
</dbReference>
<reference evidence="30" key="1">
    <citation type="submission" date="2023-04" db="EMBL/GenBank/DDBJ databases">
        <title>Genome dynamics across the evolutionary transition to endosymbiosis.</title>
        <authorList>
            <person name="Siozios S."/>
            <person name="Nadal-Jimenez P."/>
            <person name="Azagi T."/>
            <person name="Sprong H."/>
            <person name="Frost C.L."/>
            <person name="Parratt S.R."/>
            <person name="Taylor G."/>
            <person name="Brettell L."/>
            <person name="Lew K.C."/>
            <person name="Croft L."/>
            <person name="King K.C."/>
            <person name="Brockhurst M.A."/>
            <person name="Hypsa V."/>
            <person name="Novakova E."/>
            <person name="Darby A.C."/>
            <person name="Hurst G.D.D."/>
        </authorList>
    </citation>
    <scope>NUCLEOTIDE SEQUENCE</scope>
    <source>
        <strain evidence="30">AIh</strain>
    </source>
</reference>
<dbReference type="NCBIfam" id="NF006959">
    <property type="entry name" value="PRK09436.1"/>
    <property type="match status" value="1"/>
</dbReference>
<dbReference type="PROSITE" id="PS00324">
    <property type="entry name" value="ASPARTOKINASE"/>
    <property type="match status" value="1"/>
</dbReference>
<dbReference type="FunFam" id="3.30.2130.10:FF:000001">
    <property type="entry name" value="Bifunctional aspartokinase/homoserine dehydrogenase"/>
    <property type="match status" value="1"/>
</dbReference>
<evidence type="ECO:0000256" key="15">
    <source>
        <dbReference type="ARBA" id="ARBA00022777"/>
    </source>
</evidence>
<dbReference type="InterPro" id="IPR018042">
    <property type="entry name" value="Aspartate_kinase_CS"/>
</dbReference>
<comment type="pathway">
    <text evidence="2 28">Amino-acid biosynthesis; L-lysine biosynthesis via DAP pathway; (S)-tetrahydrodipicolinate from L-aspartate: step 1/4.</text>
</comment>
<evidence type="ECO:0000256" key="6">
    <source>
        <dbReference type="ARBA" id="ARBA00005139"/>
    </source>
</evidence>
<comment type="similarity">
    <text evidence="7 28">In the C-terminal section; belongs to the homoserine dehydrogenase family.</text>
</comment>
<dbReference type="FunFam" id="3.30.360.10:FF:000006">
    <property type="entry name" value="Bifunctional aspartokinase/homoserine dehydrogenase"/>
    <property type="match status" value="1"/>
</dbReference>
<dbReference type="GO" id="GO:0009090">
    <property type="term" value="P:homoserine biosynthetic process"/>
    <property type="evidence" value="ECO:0007669"/>
    <property type="project" value="UniProtKB-ARBA"/>
</dbReference>
<dbReference type="InterPro" id="IPR001048">
    <property type="entry name" value="Asp/Glu/Uridylate_kinase"/>
</dbReference>
<evidence type="ECO:0000256" key="12">
    <source>
        <dbReference type="ARBA" id="ARBA00022697"/>
    </source>
</evidence>
<dbReference type="InterPro" id="IPR045865">
    <property type="entry name" value="ACT-like_dom_sf"/>
</dbReference>
<comment type="pathway">
    <text evidence="3 28">Amino-acid biosynthesis; L-methionine biosynthesis via de novo pathway; L-homoserine from L-aspartate: step 1/3.</text>
</comment>
<evidence type="ECO:0000256" key="17">
    <source>
        <dbReference type="ARBA" id="ARBA00022857"/>
    </source>
</evidence>
<dbReference type="Gene3D" id="3.40.50.720">
    <property type="entry name" value="NAD(P)-binding Rossmann-like Domain"/>
    <property type="match status" value="1"/>
</dbReference>
<keyword evidence="19" id="KW-0520">NAD</keyword>
<evidence type="ECO:0000256" key="2">
    <source>
        <dbReference type="ARBA" id="ARBA00004766"/>
    </source>
</evidence>
<comment type="pathway">
    <text evidence="5 28">Amino-acid biosynthesis; L-methionine biosynthesis via de novo pathway; L-homoserine from L-aspartate: step 3/3.</text>
</comment>
<comment type="pathway">
    <text evidence="6 28">Amino-acid biosynthesis; L-threonine biosynthesis; L-threonine from L-aspartate: step 1/5.</text>
</comment>
<dbReference type="GO" id="GO:0004412">
    <property type="term" value="F:homoserine dehydrogenase activity"/>
    <property type="evidence" value="ECO:0007669"/>
    <property type="project" value="UniProtKB-UniRule"/>
</dbReference>
<name>A0AA95K0C9_9GAMM</name>
<evidence type="ECO:0000256" key="27">
    <source>
        <dbReference type="ARBA" id="ARBA00049031"/>
    </source>
</evidence>
<comment type="similarity">
    <text evidence="8 28">In the N-terminal section; belongs to the aspartokinase family.</text>
</comment>
<dbReference type="EMBL" id="CP123498">
    <property type="protein sequence ID" value="WGL94666.1"/>
    <property type="molecule type" value="Genomic_DNA"/>
</dbReference>
<dbReference type="EC" id="2.7.2.4" evidence="28"/>
<keyword evidence="15 28" id="KW-0418">Kinase</keyword>
<dbReference type="GO" id="GO:0009089">
    <property type="term" value="P:lysine biosynthetic process via diaminopimelate"/>
    <property type="evidence" value="ECO:0007669"/>
    <property type="project" value="UniProtKB-UniRule"/>
</dbReference>
<comment type="cofactor">
    <cofactor evidence="1">
        <name>a metal cation</name>
        <dbReference type="ChEBI" id="CHEBI:25213"/>
    </cofactor>
</comment>
<keyword evidence="13" id="KW-0479">Metal-binding</keyword>
<keyword evidence="12" id="KW-0791">Threonine biosynthesis</keyword>
<keyword evidence="17 28" id="KW-0521">NADP</keyword>
<dbReference type="GO" id="GO:0004072">
    <property type="term" value="F:aspartate kinase activity"/>
    <property type="evidence" value="ECO:0007669"/>
    <property type="project" value="UniProtKB-UniRule"/>
</dbReference>
<dbReference type="Gene3D" id="3.40.1160.10">
    <property type="entry name" value="Acetylglutamate kinase-like"/>
    <property type="match status" value="1"/>
</dbReference>
<dbReference type="InterPro" id="IPR049638">
    <property type="entry name" value="AK-HD"/>
</dbReference>
<dbReference type="PROSITE" id="PS01042">
    <property type="entry name" value="HOMOSER_DHGENASE"/>
    <property type="match status" value="1"/>
</dbReference>
<dbReference type="InterPro" id="IPR036393">
    <property type="entry name" value="AceGlu_kinase-like_sf"/>
</dbReference>
<dbReference type="PANTHER" id="PTHR43070">
    <property type="match status" value="1"/>
</dbReference>
<dbReference type="Pfam" id="PF00742">
    <property type="entry name" value="Homoserine_dh"/>
    <property type="match status" value="1"/>
</dbReference>
<dbReference type="Pfam" id="PF22468">
    <property type="entry name" value="ACT_9"/>
    <property type="match status" value="2"/>
</dbReference>
<keyword evidence="20" id="KW-0915">Sodium</keyword>
<evidence type="ECO:0000256" key="25">
    <source>
        <dbReference type="ARBA" id="ARBA00048561"/>
    </source>
</evidence>
<dbReference type="GO" id="GO:0046872">
    <property type="term" value="F:metal ion binding"/>
    <property type="evidence" value="ECO:0007669"/>
    <property type="project" value="UniProtKB-KW"/>
</dbReference>
<comment type="function">
    <text evidence="24">Bifunctional aspartate kinase and homoserine dehydrogenase that catalyzes the first and the third steps toward the synthesis of lysine, methionine and threonine from aspartate.</text>
</comment>
<dbReference type="InterPro" id="IPR002912">
    <property type="entry name" value="ACT_dom"/>
</dbReference>
<evidence type="ECO:0000256" key="24">
    <source>
        <dbReference type="ARBA" id="ARBA00044938"/>
    </source>
</evidence>
<evidence type="ECO:0000256" key="14">
    <source>
        <dbReference type="ARBA" id="ARBA00022741"/>
    </source>
</evidence>
<dbReference type="InterPro" id="IPR001342">
    <property type="entry name" value="HDH_cat"/>
</dbReference>
<evidence type="ECO:0000313" key="31">
    <source>
        <dbReference type="Proteomes" id="UP001177597"/>
    </source>
</evidence>
<evidence type="ECO:0000256" key="20">
    <source>
        <dbReference type="ARBA" id="ARBA00023053"/>
    </source>
</evidence>
<dbReference type="Pfam" id="PF00696">
    <property type="entry name" value="AA_kinase"/>
    <property type="match status" value="1"/>
</dbReference>
<dbReference type="CDD" id="cd04921">
    <property type="entry name" value="ACT_AKi-HSDH-ThrA-like_1"/>
    <property type="match status" value="1"/>
</dbReference>
<comment type="catalytic activity">
    <reaction evidence="27">
        <text>L-homoserine + NAD(+) = L-aspartate 4-semialdehyde + NADH + H(+)</text>
        <dbReference type="Rhea" id="RHEA:15757"/>
        <dbReference type="ChEBI" id="CHEBI:15378"/>
        <dbReference type="ChEBI" id="CHEBI:57476"/>
        <dbReference type="ChEBI" id="CHEBI:57540"/>
        <dbReference type="ChEBI" id="CHEBI:57945"/>
        <dbReference type="ChEBI" id="CHEBI:537519"/>
        <dbReference type="EC" id="1.1.1.3"/>
    </reaction>
    <physiologicalReaction direction="right-to-left" evidence="27">
        <dbReference type="Rhea" id="RHEA:15759"/>
    </physiologicalReaction>
</comment>
<keyword evidence="16 28" id="KW-0067">ATP-binding</keyword>
<dbReference type="InterPro" id="IPR019811">
    <property type="entry name" value="HDH_CS"/>
</dbReference>
<sequence>MRVLKFGGTSVANDNKMLNVANIVADKFTAGPVALVLSAPAKITDYLIAMIDAATSGADITPHIKGANEIFSALISGLQEKQSDFAYEKVRQMIENEFIQIQQILQGIALLGLGQCLASLYAGLICRGEKMSITIMASILRARGYLVTIIDPVKNLFAEGPYLGATVDIRESSQRISALNIPKDHLILLAGFTAGNGQNEPVILGRNGSDYSAAVLAACLRADYCEIWTDVAGVYTCDPRIVPEAQLLTEISYQEVMELSYFGAKVLHPRTIAPIAQFQIPCLIKNSSAPEGKGTLIGNIENSECMPIKGITSLNNMAMINVSGPGMKGMVGMAARVFSALSQKGISIILITQSSSEYSISFCVYQEQLSQSYQALNEEFYLELKEGLLGSLDIIEQLAIISVVGDGMRTCKGISARFFAALTRGNINIVAIAQGSSERSISAVIDNNMTTIAVQLCHQMLFNTDQIINVFVVGVGVGGVGNALLEQIYRQQNWLKKKQIDLRVCAIANSRVMLTDITGLTLDNWQIALSQSKRSFSLRDVCQLQDKHCFLNPVIVDCTADQQIAKHYVFLLKAGFNIVTPNKKANTDSMHYYRQIRLVAEQSKRKFLYEANVGAGLPVIENLQNLLNAGDELLAFSGILSGSLSYIFGLLDEGMSLSQATQLAKEKGFTEPDPRDDLSGMDVARKLLILAREVGYCLELSDIEIEPILPISFDTSGNVNHFLQRLTQLDQDFKIRVAQAAAEGKVLRYVGLIKDGHCQVKVVAVDEHNPRYKVKDGENALAFYTRYYQPIPLVLRGYGAGNEVTAAGVFADILRALTRKIGA</sequence>
<evidence type="ECO:0000256" key="22">
    <source>
        <dbReference type="ARBA" id="ARBA00023167"/>
    </source>
</evidence>
<evidence type="ECO:0000256" key="7">
    <source>
        <dbReference type="ARBA" id="ARBA00007952"/>
    </source>
</evidence>
<keyword evidence="21" id="KW-0457">Lysine biosynthesis</keyword>
<evidence type="ECO:0000313" key="30">
    <source>
        <dbReference type="EMBL" id="WGL94666.1"/>
    </source>
</evidence>
<accession>A0AA95K0C9</accession>
<evidence type="ECO:0000256" key="3">
    <source>
        <dbReference type="ARBA" id="ARBA00004986"/>
    </source>
</evidence>
<dbReference type="InterPro" id="IPR054352">
    <property type="entry name" value="ACT_Aspartokinase"/>
</dbReference>
<dbReference type="CDD" id="cd04922">
    <property type="entry name" value="ACT_AKi-HSDH-ThrA_2"/>
    <property type="match status" value="1"/>
</dbReference>
<keyword evidence="23" id="KW-0511">Multifunctional enzyme</keyword>
<evidence type="ECO:0000256" key="5">
    <source>
        <dbReference type="ARBA" id="ARBA00005062"/>
    </source>
</evidence>
<protein>
    <recommendedName>
        <fullName evidence="28">Bifunctional aspartokinase/homoserine dehydrogenase</fullName>
    </recommendedName>
    <domain>
        <recommendedName>
            <fullName evidence="28">Aspartokinase</fullName>
            <ecNumber evidence="28">2.7.2.4</ecNumber>
        </recommendedName>
    </domain>
    <domain>
        <recommendedName>
            <fullName evidence="28">Homoserine dehydrogenase</fullName>
            <ecNumber evidence="28">1.1.1.3</ecNumber>
        </recommendedName>
    </domain>
</protein>
<dbReference type="SUPFAM" id="SSF53633">
    <property type="entry name" value="Carbamate kinase-like"/>
    <property type="match status" value="1"/>
</dbReference>
<evidence type="ECO:0000256" key="28">
    <source>
        <dbReference type="PIRNR" id="PIRNR000727"/>
    </source>
</evidence>
<dbReference type="InterPro" id="IPR001341">
    <property type="entry name" value="Asp_kinase"/>
</dbReference>
<evidence type="ECO:0000256" key="13">
    <source>
        <dbReference type="ARBA" id="ARBA00022723"/>
    </source>
</evidence>
<feature type="domain" description="ACT" evidence="29">
    <location>
        <begin position="322"/>
        <end position="402"/>
    </location>
</feature>
<organism evidence="30 31">
    <name type="scientific">Arsenophonus nasoniae</name>
    <name type="common">son-killer infecting Nasonia vitripennis</name>
    <dbReference type="NCBI Taxonomy" id="638"/>
    <lineage>
        <taxon>Bacteria</taxon>
        <taxon>Pseudomonadati</taxon>
        <taxon>Pseudomonadota</taxon>
        <taxon>Gammaproteobacteria</taxon>
        <taxon>Enterobacterales</taxon>
        <taxon>Morganellaceae</taxon>
        <taxon>Arsenophonus</taxon>
    </lineage>
</organism>
<keyword evidence="18 28" id="KW-0560">Oxidoreductase</keyword>
<dbReference type="Proteomes" id="UP001177597">
    <property type="component" value="Chromosome"/>
</dbReference>
<gene>
    <name evidence="30" type="primary">thrA</name>
    <name evidence="30" type="ORF">QE207_13240</name>
</gene>
<evidence type="ECO:0000256" key="18">
    <source>
        <dbReference type="ARBA" id="ARBA00023002"/>
    </source>
</evidence>
<dbReference type="PROSITE" id="PS51671">
    <property type="entry name" value="ACT"/>
    <property type="match status" value="1"/>
</dbReference>
<evidence type="ECO:0000256" key="19">
    <source>
        <dbReference type="ARBA" id="ARBA00023027"/>
    </source>
</evidence>
<keyword evidence="22" id="KW-0486">Methionine biosynthesis</keyword>
<comment type="catalytic activity">
    <reaction evidence="25">
        <text>L-aspartate + ATP = 4-phospho-L-aspartate + ADP</text>
        <dbReference type="Rhea" id="RHEA:23776"/>
        <dbReference type="ChEBI" id="CHEBI:29991"/>
        <dbReference type="ChEBI" id="CHEBI:30616"/>
        <dbReference type="ChEBI" id="CHEBI:57535"/>
        <dbReference type="ChEBI" id="CHEBI:456216"/>
        <dbReference type="EC" id="2.7.2.4"/>
    </reaction>
    <physiologicalReaction direction="left-to-right" evidence="25">
        <dbReference type="Rhea" id="RHEA:23777"/>
    </physiologicalReaction>
</comment>
<comment type="subunit">
    <text evidence="9 28">Homotetramer.</text>
</comment>
<dbReference type="NCBIfam" id="TIGR00657">
    <property type="entry name" value="asp_kinases"/>
    <property type="match status" value="1"/>
</dbReference>
<evidence type="ECO:0000256" key="10">
    <source>
        <dbReference type="ARBA" id="ARBA00022605"/>
    </source>
</evidence>
<dbReference type="InterPro" id="IPR005106">
    <property type="entry name" value="Asp/hSer_DH_NAD-bd"/>
</dbReference>
<dbReference type="RefSeq" id="WP_280628880.1">
    <property type="nucleotide sequence ID" value="NZ_CP123498.1"/>
</dbReference>
<dbReference type="Gene3D" id="3.30.360.10">
    <property type="entry name" value="Dihydrodipicolinate Reductase, domain 2"/>
    <property type="match status" value="1"/>
</dbReference>
<dbReference type="PANTHER" id="PTHR43070:SF3">
    <property type="entry name" value="HOMOSERINE DEHYDROGENASE"/>
    <property type="match status" value="1"/>
</dbReference>
<evidence type="ECO:0000256" key="23">
    <source>
        <dbReference type="ARBA" id="ARBA00023268"/>
    </source>
</evidence>
<dbReference type="SUPFAM" id="SSF51735">
    <property type="entry name" value="NAD(P)-binding Rossmann-fold domains"/>
    <property type="match status" value="1"/>
</dbReference>
<evidence type="ECO:0000256" key="16">
    <source>
        <dbReference type="ARBA" id="ARBA00022840"/>
    </source>
</evidence>
<keyword evidence="11 28" id="KW-0808">Transferase</keyword>
<dbReference type="Gene3D" id="1.20.120.1320">
    <property type="entry name" value="Aspartokinase, catalytic domain"/>
    <property type="match status" value="1"/>
</dbReference>
<comment type="pathway">
    <text evidence="4 28">Amino-acid biosynthesis; L-threonine biosynthesis; L-threonine from L-aspartate: step 3/5.</text>
</comment>
<keyword evidence="14 28" id="KW-0547">Nucleotide-binding</keyword>
<evidence type="ECO:0000259" key="29">
    <source>
        <dbReference type="PROSITE" id="PS51671"/>
    </source>
</evidence>
<dbReference type="FunFam" id="3.40.50.720:FF:000083">
    <property type="entry name" value="Bifunctional aspartokinase/homoserine dehydrogenase"/>
    <property type="match status" value="1"/>
</dbReference>
<dbReference type="Pfam" id="PF03447">
    <property type="entry name" value="NAD_binding_3"/>
    <property type="match status" value="1"/>
</dbReference>
<dbReference type="GO" id="GO:0009086">
    <property type="term" value="P:methionine biosynthetic process"/>
    <property type="evidence" value="ECO:0007669"/>
    <property type="project" value="UniProtKB-KW"/>
</dbReference>
<dbReference type="InterPro" id="IPR042199">
    <property type="entry name" value="AsparK_Bifunc_asparK/hSer_DH"/>
</dbReference>
<proteinExistence type="inferred from homology"/>
<dbReference type="PIRSF" id="PIRSF000727">
    <property type="entry name" value="ThrA"/>
    <property type="match status" value="1"/>
</dbReference>
<comment type="catalytic activity">
    <reaction evidence="26">
        <text>L-homoserine + NADP(+) = L-aspartate 4-semialdehyde + NADPH + H(+)</text>
        <dbReference type="Rhea" id="RHEA:15761"/>
        <dbReference type="ChEBI" id="CHEBI:15378"/>
        <dbReference type="ChEBI" id="CHEBI:57476"/>
        <dbReference type="ChEBI" id="CHEBI:57783"/>
        <dbReference type="ChEBI" id="CHEBI:58349"/>
        <dbReference type="ChEBI" id="CHEBI:537519"/>
        <dbReference type="EC" id="1.1.1.3"/>
    </reaction>
    <physiologicalReaction direction="right-to-left" evidence="26">
        <dbReference type="Rhea" id="RHEA:15763"/>
    </physiologicalReaction>
</comment>
<dbReference type="GO" id="GO:0050661">
    <property type="term" value="F:NADP binding"/>
    <property type="evidence" value="ECO:0007669"/>
    <property type="project" value="UniProtKB-UniRule"/>
</dbReference>
<dbReference type="GO" id="GO:0005524">
    <property type="term" value="F:ATP binding"/>
    <property type="evidence" value="ECO:0007669"/>
    <property type="project" value="UniProtKB-UniRule"/>
</dbReference>
<keyword evidence="10 28" id="KW-0028">Amino-acid biosynthesis</keyword>